<proteinExistence type="predicted"/>
<accession>A0AAV0QS80</accession>
<dbReference type="Proteomes" id="UP001154282">
    <property type="component" value="Unassembled WGS sequence"/>
</dbReference>
<gene>
    <name evidence="1" type="ORF">LITE_LOCUS44164</name>
</gene>
<comment type="caution">
    <text evidence="1">The sequence shown here is derived from an EMBL/GenBank/DDBJ whole genome shotgun (WGS) entry which is preliminary data.</text>
</comment>
<protein>
    <submittedName>
        <fullName evidence="1">Uncharacterized protein</fullName>
    </submittedName>
</protein>
<sequence length="10" mass="1068">MIQVLPLLAA</sequence>
<name>A0AAV0QS80_9ROSI</name>
<organism evidence="1 2">
    <name type="scientific">Linum tenue</name>
    <dbReference type="NCBI Taxonomy" id="586396"/>
    <lineage>
        <taxon>Eukaryota</taxon>
        <taxon>Viridiplantae</taxon>
        <taxon>Streptophyta</taxon>
        <taxon>Embryophyta</taxon>
        <taxon>Tracheophyta</taxon>
        <taxon>Spermatophyta</taxon>
        <taxon>Magnoliopsida</taxon>
        <taxon>eudicotyledons</taxon>
        <taxon>Gunneridae</taxon>
        <taxon>Pentapetalae</taxon>
        <taxon>rosids</taxon>
        <taxon>fabids</taxon>
        <taxon>Malpighiales</taxon>
        <taxon>Linaceae</taxon>
        <taxon>Linum</taxon>
    </lineage>
</organism>
<keyword evidence="2" id="KW-1185">Reference proteome</keyword>
<reference evidence="1" key="1">
    <citation type="submission" date="2022-08" db="EMBL/GenBank/DDBJ databases">
        <authorList>
            <person name="Gutierrez-Valencia J."/>
        </authorList>
    </citation>
    <scope>NUCLEOTIDE SEQUENCE</scope>
</reference>
<evidence type="ECO:0000313" key="1">
    <source>
        <dbReference type="EMBL" id="CAI0546927.1"/>
    </source>
</evidence>
<evidence type="ECO:0000313" key="2">
    <source>
        <dbReference type="Proteomes" id="UP001154282"/>
    </source>
</evidence>
<dbReference type="EMBL" id="CAMGYJ010000010">
    <property type="protein sequence ID" value="CAI0546927.1"/>
    <property type="molecule type" value="Genomic_DNA"/>
</dbReference>